<organism evidence="24 25">
    <name type="scientific">Raphidocelis subcapitata</name>
    <dbReference type="NCBI Taxonomy" id="307507"/>
    <lineage>
        <taxon>Eukaryota</taxon>
        <taxon>Viridiplantae</taxon>
        <taxon>Chlorophyta</taxon>
        <taxon>core chlorophytes</taxon>
        <taxon>Chlorophyceae</taxon>
        <taxon>CS clade</taxon>
        <taxon>Sphaeropleales</taxon>
        <taxon>Selenastraceae</taxon>
        <taxon>Raphidocelis</taxon>
    </lineage>
</organism>
<keyword evidence="16" id="KW-0539">Nucleus</keyword>
<feature type="coiled-coil region" evidence="21">
    <location>
        <begin position="190"/>
        <end position="269"/>
    </location>
</feature>
<feature type="coiled-coil region" evidence="21">
    <location>
        <begin position="1001"/>
        <end position="1079"/>
    </location>
</feature>
<dbReference type="SUPFAM" id="SSF52540">
    <property type="entry name" value="P-loop containing nucleoside triphosphate hydrolases"/>
    <property type="match status" value="1"/>
</dbReference>
<reference evidence="24 25" key="1">
    <citation type="journal article" date="2018" name="Sci. Rep.">
        <title>Raphidocelis subcapitata (=Pseudokirchneriella subcapitata) provides an insight into genome evolution and environmental adaptations in the Sphaeropleales.</title>
        <authorList>
            <person name="Suzuki S."/>
            <person name="Yamaguchi H."/>
            <person name="Nakajima N."/>
            <person name="Kawachi M."/>
        </authorList>
    </citation>
    <scope>NUCLEOTIDE SEQUENCE [LARGE SCALE GENOMIC DNA]</scope>
    <source>
        <strain evidence="24 25">NIES-35</strain>
    </source>
</reference>
<keyword evidence="18" id="KW-0131">Cell cycle</keyword>
<keyword evidence="6" id="KW-0158">Chromosome</keyword>
<evidence type="ECO:0000256" key="1">
    <source>
        <dbReference type="ARBA" id="ARBA00001947"/>
    </source>
</evidence>
<feature type="compositionally biased region" description="Basic and acidic residues" evidence="22">
    <location>
        <begin position="431"/>
        <end position="443"/>
    </location>
</feature>
<dbReference type="OrthoDB" id="18797at2759"/>
<dbReference type="GO" id="GO:0030870">
    <property type="term" value="C:Mre11 complex"/>
    <property type="evidence" value="ECO:0007669"/>
    <property type="project" value="InterPro"/>
</dbReference>
<dbReference type="GO" id="GO:0043047">
    <property type="term" value="F:single-stranded telomeric DNA binding"/>
    <property type="evidence" value="ECO:0007669"/>
    <property type="project" value="TreeGrafter"/>
</dbReference>
<keyword evidence="15" id="KW-0234">DNA repair</keyword>
<keyword evidence="13" id="KW-0460">Magnesium</keyword>
<keyword evidence="7" id="KW-0479">Metal-binding</keyword>
<feature type="region of interest" description="Disordered" evidence="22">
    <location>
        <begin position="424"/>
        <end position="456"/>
    </location>
</feature>
<keyword evidence="25" id="KW-1185">Reference proteome</keyword>
<dbReference type="InterPro" id="IPR004584">
    <property type="entry name" value="Rad50_eukaryotes"/>
</dbReference>
<evidence type="ECO:0000256" key="7">
    <source>
        <dbReference type="ARBA" id="ARBA00022723"/>
    </source>
</evidence>
<keyword evidence="9" id="KW-0227">DNA damage</keyword>
<dbReference type="FunFam" id="3.40.50.300:FF:000593">
    <property type="entry name" value="DNA repair protein RAD50"/>
    <property type="match status" value="1"/>
</dbReference>
<evidence type="ECO:0000259" key="23">
    <source>
        <dbReference type="Pfam" id="PF13476"/>
    </source>
</evidence>
<comment type="caution">
    <text evidence="24">The sequence shown here is derived from an EMBL/GenBank/DDBJ whole genome shotgun (WGS) entry which is preliminary data.</text>
</comment>
<dbReference type="InterPro" id="IPR038729">
    <property type="entry name" value="Rad50/SbcC_AAA"/>
</dbReference>
<evidence type="ECO:0000256" key="18">
    <source>
        <dbReference type="ARBA" id="ARBA00023306"/>
    </source>
</evidence>
<evidence type="ECO:0000256" key="8">
    <source>
        <dbReference type="ARBA" id="ARBA00022741"/>
    </source>
</evidence>
<evidence type="ECO:0000313" key="25">
    <source>
        <dbReference type="Proteomes" id="UP000247498"/>
    </source>
</evidence>
<protein>
    <recommendedName>
        <fullName evidence="5">DNA repair protein RAD50</fullName>
    </recommendedName>
</protein>
<dbReference type="STRING" id="307507.A0A2V0P5T3"/>
<gene>
    <name evidence="24" type="ORF">Rsub_05151</name>
</gene>
<dbReference type="InParanoid" id="A0A2V0P5T3"/>
<dbReference type="FunFam" id="3.40.50.300:FF:001649">
    <property type="entry name" value="DNA repair protein RAD50"/>
    <property type="match status" value="1"/>
</dbReference>
<dbReference type="GO" id="GO:0070192">
    <property type="term" value="P:chromosome organization involved in meiotic cell cycle"/>
    <property type="evidence" value="ECO:0007669"/>
    <property type="project" value="TreeGrafter"/>
</dbReference>
<evidence type="ECO:0000256" key="21">
    <source>
        <dbReference type="SAM" id="Coils"/>
    </source>
</evidence>
<comment type="subunit">
    <text evidence="20">Component of the MRN complex composed of two heterodimers RAD50 and MRE11 associated with a single NBS1.</text>
</comment>
<evidence type="ECO:0000256" key="15">
    <source>
        <dbReference type="ARBA" id="ARBA00023204"/>
    </source>
</evidence>
<evidence type="ECO:0000256" key="9">
    <source>
        <dbReference type="ARBA" id="ARBA00022763"/>
    </source>
</evidence>
<evidence type="ECO:0000256" key="12">
    <source>
        <dbReference type="ARBA" id="ARBA00022840"/>
    </source>
</evidence>
<name>A0A2V0P5T3_9CHLO</name>
<dbReference type="Gene3D" id="3.40.50.300">
    <property type="entry name" value="P-loop containing nucleotide triphosphate hydrolases"/>
    <property type="match status" value="2"/>
</dbReference>
<comment type="subcellular location">
    <subcellularLocation>
        <location evidence="3">Chromosome</location>
    </subcellularLocation>
    <subcellularLocation>
        <location evidence="2">Nucleus</location>
    </subcellularLocation>
</comment>
<keyword evidence="14 21" id="KW-0175">Coiled coil</keyword>
<dbReference type="InterPro" id="IPR027417">
    <property type="entry name" value="P-loop_NTPase"/>
</dbReference>
<feature type="coiled-coil region" evidence="21">
    <location>
        <begin position="739"/>
        <end position="849"/>
    </location>
</feature>
<keyword evidence="17" id="KW-0469">Meiosis</keyword>
<evidence type="ECO:0000256" key="17">
    <source>
        <dbReference type="ARBA" id="ARBA00023254"/>
    </source>
</evidence>
<sequence>MCTVEKLLIKGVRSFSPDNQNVIEFYRPLTLIVGSNGAGKTTIIECLKQACTGELPPNTKSGQSFIHDPKVAGETEVKAQIKLRFRTATGAPVVVCRSFQLSQKKAGLQFKTLDSVLQTYNKDTGAKQAITYRCADMDRMVPGLMGVSKAILENVIFVHQEDSNWPLAEGKVLKAKFDDIFAATKYTKALDAFRKLKTEKTQELKEAKLKLENLKTHKDAAHKLRSQIASGRSNVAAAEAEISELRSKMEEIESQMAALDAKLDRITAINEGQAKIDAQLSVIQRQAAEQMARLTVEFEEPTEEMEEWLARYDSQLRERQAEAAELSRQAGSKRLEAEALKEQYSKACKRHGRLAAEAEAHAANLRARDALIRDTASRLAIPLHAAPPLHAPAGAPPPPLPPSAVEAFAAELSARASELARELSEAKAANRRQDESLTGEVDKANAALSRASETRRMKQEQLQQLQRSADGVAAELSSCAVDESAIAELSGQVEAANQLLLNKQREMEQARYDEQLAAVRSDLEELARKMQELRGERDRASAVGDAAAALRLKRQELASKRAELDALLTSKRAPLQQLLGGAQLPPPAGIKAAADAAVARQRGELDKLKAKLQQAEAKKRGLESELAAKTSEMGRLHLSTQQLAEDLRAGLAQATLLPEAHRRVEAFDAALQEMDQIKDRSVHLAIAVRAQRSALAVHIEMAVEEKGCPVCHRCFDTTNLFDDFLATLRAEVEADPKTLADKEEEATRATEQAAALRALRPKASSHAQQAAALPAMRARVGELQQQVAAAEAEVQSLAEEEALSAAELDRCARLAGEVGWQAAALDRAIGELEKQVSDLERRAAASAAAGRSVADVDADLGEVEARRSHREVDREQLLRKQAKARDEVMALNVRVAELGQELMRQQGRVRRRGDLQRRLDDIARQQADAAEAAEAAGREAAPLTAARDAAVERRTAARAAAAQREGAVDARIREVASARDAVAARCRPIDEYGAGGAEGDLQRVAAETEALNRRIEEAHRAVDEMERALARKQEGLNTLSETRRDIVATLDCRRTSEKQRSLEQQLAQLETQKAQIGDHPSLTRQYEGLQRQRGELQSRQDMAKGRVEVERQSLRAAEGELQSPQFSNIDTKTRAMMVQVSTTRLAAEDLEKYHRALEKALLAFHTTKMADINKTVKELWQKTYRGQDIDSIQIKADADGARSYAYRVVMYQGGVELDMRGRCSAGQKVLASLVIRLALAENFCLNCGILALDEPTTNLDAANAAALAEALRTVMASRRDQENFQLIVITHDEAFAAQIGTRQHADYLWRVTKDEAQHSHVAQEDIGD</sequence>
<dbReference type="GO" id="GO:0000722">
    <property type="term" value="P:telomere maintenance via recombination"/>
    <property type="evidence" value="ECO:0007669"/>
    <property type="project" value="TreeGrafter"/>
</dbReference>
<evidence type="ECO:0000256" key="4">
    <source>
        <dbReference type="ARBA" id="ARBA00009439"/>
    </source>
</evidence>
<dbReference type="GO" id="GO:0006302">
    <property type="term" value="P:double-strand break repair"/>
    <property type="evidence" value="ECO:0007669"/>
    <property type="project" value="InterPro"/>
</dbReference>
<dbReference type="GO" id="GO:0005524">
    <property type="term" value="F:ATP binding"/>
    <property type="evidence" value="ECO:0007669"/>
    <property type="project" value="UniProtKB-KW"/>
</dbReference>
<dbReference type="NCBIfam" id="TIGR00606">
    <property type="entry name" value="rad50"/>
    <property type="match status" value="1"/>
</dbReference>
<feature type="domain" description="Rad50/SbcC-type AAA" evidence="23">
    <location>
        <begin position="6"/>
        <end position="225"/>
    </location>
</feature>
<dbReference type="FunCoup" id="A0A2V0P5T3">
    <property type="interactions" value="1827"/>
</dbReference>
<dbReference type="GO" id="GO:0046872">
    <property type="term" value="F:metal ion binding"/>
    <property type="evidence" value="ECO:0007669"/>
    <property type="project" value="UniProtKB-KW"/>
</dbReference>
<feature type="coiled-coil region" evidence="21">
    <location>
        <begin position="309"/>
        <end position="343"/>
    </location>
</feature>
<keyword evidence="8" id="KW-0547">Nucleotide-binding</keyword>
<dbReference type="GO" id="GO:0003691">
    <property type="term" value="F:double-stranded telomeric DNA binding"/>
    <property type="evidence" value="ECO:0007669"/>
    <property type="project" value="TreeGrafter"/>
</dbReference>
<dbReference type="PANTHER" id="PTHR18867:SF12">
    <property type="entry name" value="DNA REPAIR PROTEIN RAD50"/>
    <property type="match status" value="1"/>
</dbReference>
<evidence type="ECO:0000256" key="16">
    <source>
        <dbReference type="ARBA" id="ARBA00023242"/>
    </source>
</evidence>
<evidence type="ECO:0000256" key="19">
    <source>
        <dbReference type="ARBA" id="ARBA00049360"/>
    </source>
</evidence>
<proteinExistence type="inferred from homology"/>
<evidence type="ECO:0000313" key="24">
    <source>
        <dbReference type="EMBL" id="GBF92537.1"/>
    </source>
</evidence>
<evidence type="ECO:0000256" key="13">
    <source>
        <dbReference type="ARBA" id="ARBA00022842"/>
    </source>
</evidence>
<comment type="catalytic activity">
    <reaction evidence="19">
        <text>ATP + H2O = ADP + phosphate + H(+)</text>
        <dbReference type="Rhea" id="RHEA:13065"/>
        <dbReference type="ChEBI" id="CHEBI:15377"/>
        <dbReference type="ChEBI" id="CHEBI:15378"/>
        <dbReference type="ChEBI" id="CHEBI:30616"/>
        <dbReference type="ChEBI" id="CHEBI:43474"/>
        <dbReference type="ChEBI" id="CHEBI:456216"/>
    </reaction>
</comment>
<evidence type="ECO:0000256" key="10">
    <source>
        <dbReference type="ARBA" id="ARBA00022801"/>
    </source>
</evidence>
<keyword evidence="12" id="KW-0067">ATP-binding</keyword>
<dbReference type="EMBL" id="BDRX01000033">
    <property type="protein sequence ID" value="GBF92537.1"/>
    <property type="molecule type" value="Genomic_DNA"/>
</dbReference>
<comment type="cofactor">
    <cofactor evidence="1">
        <name>Zn(2+)</name>
        <dbReference type="ChEBI" id="CHEBI:29105"/>
    </cofactor>
</comment>
<comment type="similarity">
    <text evidence="4">Belongs to the SMC family. RAD50 subfamily.</text>
</comment>
<evidence type="ECO:0000256" key="11">
    <source>
        <dbReference type="ARBA" id="ARBA00022833"/>
    </source>
</evidence>
<keyword evidence="11" id="KW-0862">Zinc</keyword>
<dbReference type="GO" id="GO:0000794">
    <property type="term" value="C:condensed nuclear chromosome"/>
    <property type="evidence" value="ECO:0007669"/>
    <property type="project" value="TreeGrafter"/>
</dbReference>
<evidence type="ECO:0000256" key="20">
    <source>
        <dbReference type="ARBA" id="ARBA00064981"/>
    </source>
</evidence>
<evidence type="ECO:0000256" key="2">
    <source>
        <dbReference type="ARBA" id="ARBA00004123"/>
    </source>
</evidence>
<keyword evidence="10" id="KW-0378">Hydrolase</keyword>
<evidence type="ECO:0000256" key="5">
    <source>
        <dbReference type="ARBA" id="ARBA00017893"/>
    </source>
</evidence>
<dbReference type="Proteomes" id="UP000247498">
    <property type="component" value="Unassembled WGS sequence"/>
</dbReference>
<dbReference type="Pfam" id="PF13476">
    <property type="entry name" value="AAA_23"/>
    <property type="match status" value="1"/>
</dbReference>
<evidence type="ECO:0000256" key="6">
    <source>
        <dbReference type="ARBA" id="ARBA00022454"/>
    </source>
</evidence>
<dbReference type="GO" id="GO:0007004">
    <property type="term" value="P:telomere maintenance via telomerase"/>
    <property type="evidence" value="ECO:0007669"/>
    <property type="project" value="TreeGrafter"/>
</dbReference>
<evidence type="ECO:0000256" key="3">
    <source>
        <dbReference type="ARBA" id="ARBA00004286"/>
    </source>
</evidence>
<evidence type="ECO:0000256" key="14">
    <source>
        <dbReference type="ARBA" id="ARBA00023054"/>
    </source>
</evidence>
<evidence type="ECO:0000256" key="22">
    <source>
        <dbReference type="SAM" id="MobiDB-lite"/>
    </source>
</evidence>
<feature type="coiled-coil region" evidence="21">
    <location>
        <begin position="591"/>
        <end position="632"/>
    </location>
</feature>
<dbReference type="GO" id="GO:0051880">
    <property type="term" value="F:G-quadruplex DNA binding"/>
    <property type="evidence" value="ECO:0007669"/>
    <property type="project" value="TreeGrafter"/>
</dbReference>
<accession>A0A2V0P5T3</accession>
<dbReference type="PANTHER" id="PTHR18867">
    <property type="entry name" value="RAD50"/>
    <property type="match status" value="1"/>
</dbReference>
<dbReference type="GO" id="GO:0016887">
    <property type="term" value="F:ATP hydrolysis activity"/>
    <property type="evidence" value="ECO:0007669"/>
    <property type="project" value="InterPro"/>
</dbReference>